<evidence type="ECO:0000313" key="3">
    <source>
        <dbReference type="Proteomes" id="UP001215712"/>
    </source>
</evidence>
<evidence type="ECO:0000256" key="1">
    <source>
        <dbReference type="SAM" id="MobiDB-lite"/>
    </source>
</evidence>
<feature type="compositionally biased region" description="Pro residues" evidence="1">
    <location>
        <begin position="124"/>
        <end position="138"/>
    </location>
</feature>
<protein>
    <submittedName>
        <fullName evidence="2">Uncharacterized protein</fullName>
    </submittedName>
</protein>
<proteinExistence type="predicted"/>
<dbReference type="EMBL" id="JAQJAN010000010">
    <property type="protein sequence ID" value="KAJ5719645.1"/>
    <property type="molecule type" value="Genomic_DNA"/>
</dbReference>
<feature type="compositionally biased region" description="Polar residues" evidence="1">
    <location>
        <begin position="232"/>
        <end position="247"/>
    </location>
</feature>
<feature type="region of interest" description="Disordered" evidence="1">
    <location>
        <begin position="1"/>
        <end position="149"/>
    </location>
</feature>
<feature type="region of interest" description="Disordered" evidence="1">
    <location>
        <begin position="232"/>
        <end position="251"/>
    </location>
</feature>
<feature type="compositionally biased region" description="Basic and acidic residues" evidence="1">
    <location>
        <begin position="1"/>
        <end position="14"/>
    </location>
</feature>
<feature type="compositionally biased region" description="Low complexity" evidence="1">
    <location>
        <begin position="95"/>
        <end position="111"/>
    </location>
</feature>
<evidence type="ECO:0000313" key="2">
    <source>
        <dbReference type="EMBL" id="KAJ5719645.1"/>
    </source>
</evidence>
<organism evidence="2 3">
    <name type="scientific">Penicillium malachiteum</name>
    <dbReference type="NCBI Taxonomy" id="1324776"/>
    <lineage>
        <taxon>Eukaryota</taxon>
        <taxon>Fungi</taxon>
        <taxon>Dikarya</taxon>
        <taxon>Ascomycota</taxon>
        <taxon>Pezizomycotina</taxon>
        <taxon>Eurotiomycetes</taxon>
        <taxon>Eurotiomycetidae</taxon>
        <taxon>Eurotiales</taxon>
        <taxon>Aspergillaceae</taxon>
        <taxon>Penicillium</taxon>
    </lineage>
</organism>
<comment type="caution">
    <text evidence="2">The sequence shown here is derived from an EMBL/GenBank/DDBJ whole genome shotgun (WGS) entry which is preliminary data.</text>
</comment>
<name>A0AAD6HJ16_9EURO</name>
<sequence length="447" mass="50017">MDGDQRIKQHERLMARSGNSTAGGRATDHLDSAMHPRGDPTGMSQVPDRAQMSDDYGYTGSSFHSGSLHPNEVGYPTEFTRPRQTPSGPGGGGYQQYQTTPQQQHPQHPQQNISQSRRRMAQDQPPPPPPPSFSPYDPPMLYGFGGQGPAPGPFDVVQVPQYSTRHPAVEALSSQSFVPQYFAPEEQPTVTGVPALTTYVNPQMPYNQPGPMARPNTTQPFLPTMTGFTPIGTASSSRLDPQPSQHLSDPLRLPASDPASLEEAYHYYQRALRNTFDQTRAGRLVEASRLLLEISEWLVTHARDLGILRDDHLSYPDRLDLWKEFNICWLAVCQKQKDLTQDFITTGHTPAQTSLLLRDRMEVMGKDLIRLCDQLEQHGLVDYQMGIWEEEILCGRLLQILLTSYIYYFSYILTGLVLGQCLDLMESKPELHHMQAVPEPATAAPRP</sequence>
<gene>
    <name evidence="2" type="ORF">N7493_007223</name>
</gene>
<reference evidence="2" key="1">
    <citation type="journal article" date="2023" name="IMA Fungus">
        <title>Comparative genomic study of the Penicillium genus elucidates a diverse pangenome and 15 lateral gene transfer events.</title>
        <authorList>
            <person name="Petersen C."/>
            <person name="Sorensen T."/>
            <person name="Nielsen M.R."/>
            <person name="Sondergaard T.E."/>
            <person name="Sorensen J.L."/>
            <person name="Fitzpatrick D.A."/>
            <person name="Frisvad J.C."/>
            <person name="Nielsen K.L."/>
        </authorList>
    </citation>
    <scope>NUCLEOTIDE SEQUENCE</scope>
    <source>
        <strain evidence="2">IBT 17514</strain>
    </source>
</reference>
<feature type="compositionally biased region" description="Basic and acidic residues" evidence="1">
    <location>
        <begin position="26"/>
        <end position="38"/>
    </location>
</feature>
<reference evidence="2" key="2">
    <citation type="submission" date="2023-01" db="EMBL/GenBank/DDBJ databases">
        <authorList>
            <person name="Petersen C."/>
        </authorList>
    </citation>
    <scope>NUCLEOTIDE SEQUENCE</scope>
    <source>
        <strain evidence="2">IBT 17514</strain>
    </source>
</reference>
<dbReference type="Proteomes" id="UP001215712">
    <property type="component" value="Unassembled WGS sequence"/>
</dbReference>
<accession>A0AAD6HJ16</accession>
<dbReference type="AlphaFoldDB" id="A0AAD6HJ16"/>
<keyword evidence="3" id="KW-1185">Reference proteome</keyword>